<gene>
    <name evidence="1" type="ORF">SAMN04487995_2518</name>
</gene>
<dbReference type="GO" id="GO:0006412">
    <property type="term" value="P:translation"/>
    <property type="evidence" value="ECO:0007669"/>
    <property type="project" value="InterPro"/>
</dbReference>
<dbReference type="EMBL" id="FNXY01000004">
    <property type="protein sequence ID" value="SEI91245.1"/>
    <property type="molecule type" value="Genomic_DNA"/>
</dbReference>
<protein>
    <recommendedName>
        <fullName evidence="3">KOW motif-containing protein</fullName>
    </recommendedName>
</protein>
<name>A0A1H6UT60_9BACT</name>
<reference evidence="1 2" key="1">
    <citation type="submission" date="2016-10" db="EMBL/GenBank/DDBJ databases">
        <authorList>
            <person name="de Groot N.N."/>
        </authorList>
    </citation>
    <scope>NUCLEOTIDE SEQUENCE [LARGE SCALE GENOMIC DNA]</scope>
    <source>
        <strain evidence="1 2">DSM 19938</strain>
    </source>
</reference>
<keyword evidence="2" id="KW-1185">Reference proteome</keyword>
<dbReference type="GO" id="GO:0003735">
    <property type="term" value="F:structural constituent of ribosome"/>
    <property type="evidence" value="ECO:0007669"/>
    <property type="project" value="InterPro"/>
</dbReference>
<organism evidence="1 2">
    <name type="scientific">Dyadobacter koreensis</name>
    <dbReference type="NCBI Taxonomy" id="408657"/>
    <lineage>
        <taxon>Bacteria</taxon>
        <taxon>Pseudomonadati</taxon>
        <taxon>Bacteroidota</taxon>
        <taxon>Cytophagia</taxon>
        <taxon>Cytophagales</taxon>
        <taxon>Spirosomataceae</taxon>
        <taxon>Dyadobacter</taxon>
    </lineage>
</organism>
<dbReference type="RefSeq" id="WP_177197015.1">
    <property type="nucleotide sequence ID" value="NZ_FNXY01000004.1"/>
</dbReference>
<dbReference type="SUPFAM" id="SSF50104">
    <property type="entry name" value="Translation proteins SH3-like domain"/>
    <property type="match status" value="1"/>
</dbReference>
<evidence type="ECO:0000313" key="1">
    <source>
        <dbReference type="EMBL" id="SEI91245.1"/>
    </source>
</evidence>
<dbReference type="AlphaFoldDB" id="A0A1H6UT60"/>
<dbReference type="PROSITE" id="PS01108">
    <property type="entry name" value="RIBOSOMAL_L24"/>
    <property type="match status" value="1"/>
</dbReference>
<dbReference type="GO" id="GO:0005840">
    <property type="term" value="C:ribosome"/>
    <property type="evidence" value="ECO:0007669"/>
    <property type="project" value="InterPro"/>
</dbReference>
<evidence type="ECO:0008006" key="3">
    <source>
        <dbReference type="Google" id="ProtNLM"/>
    </source>
</evidence>
<dbReference type="Gene3D" id="2.30.30.30">
    <property type="match status" value="1"/>
</dbReference>
<accession>A0A1H6UT60</accession>
<dbReference type="InterPro" id="IPR008991">
    <property type="entry name" value="Translation_prot_SH3-like_sf"/>
</dbReference>
<dbReference type="Proteomes" id="UP000199532">
    <property type="component" value="Unassembled WGS sequence"/>
</dbReference>
<sequence>MQKELKFRIGDGVSVITGPLKGIYGTVIFFDEETSKYLIRFTGSQQIYFSEGEIIFWK</sequence>
<proteinExistence type="predicted"/>
<dbReference type="InterPro" id="IPR005825">
    <property type="entry name" value="Ribosomal_uL24_CS"/>
</dbReference>
<dbReference type="InterPro" id="IPR014722">
    <property type="entry name" value="Rib_uL2_dom2"/>
</dbReference>
<evidence type="ECO:0000313" key="2">
    <source>
        <dbReference type="Proteomes" id="UP000199532"/>
    </source>
</evidence>